<name>A0AC61NKG5_9BACT</name>
<evidence type="ECO:0000313" key="2">
    <source>
        <dbReference type="Proteomes" id="UP000826212"/>
    </source>
</evidence>
<sequence>MSSNKHKVLVYINYSLCFLVLNIITIFVAKAQQDPQYSQYMFNMLTINPAAAGEDRFIDAYMLNRIQWSGFEGAPRSTDAGISTQLPLLGQKDGVGLNFNSDKIGYYQNVTVKMSYSYGVVLGGGDLRFGLSLGILNKQFSPEWKDPNFGDDPAIPTEDIASVAFDFGSGVYYKHKYYYFAASVSHINQAKFETQGNSLFVNRNYYLSGGGFFGSPWKDVTLQPSFLYKYDGVVGQLDLSVLATYKGRYWGGITYRPDDAVVVLGGIRLRSGLRIGYSYDITTSSLGSYSSGSHEVFLSYRITMAQKRTHHYKSVRYL</sequence>
<dbReference type="EMBL" id="CP081303">
    <property type="protein sequence ID" value="QZE14101.1"/>
    <property type="molecule type" value="Genomic_DNA"/>
</dbReference>
<protein>
    <submittedName>
        <fullName evidence="1">Type IX secretion system membrane protein PorP/SprF</fullName>
    </submittedName>
</protein>
<reference evidence="1" key="1">
    <citation type="submission" date="2021-08" db="EMBL/GenBank/DDBJ databases">
        <title>Novel anaerobic bacterium isolated from sea squirt in East Sea, Republic of Korea.</title>
        <authorList>
            <person name="Nguyen T.H."/>
            <person name="Li Z."/>
            <person name="Lee Y.-J."/>
            <person name="Ko J."/>
            <person name="Kim S.-G."/>
        </authorList>
    </citation>
    <scope>NUCLEOTIDE SEQUENCE</scope>
    <source>
        <strain evidence="1">KCTC 25031</strain>
    </source>
</reference>
<dbReference type="Proteomes" id="UP000826212">
    <property type="component" value="Chromosome"/>
</dbReference>
<gene>
    <name evidence="1" type="ORF">K4L44_16465</name>
</gene>
<accession>A0AC61NKG5</accession>
<organism evidence="1 2">
    <name type="scientific">Halosquirtibacter laminarini</name>
    <dbReference type="NCBI Taxonomy" id="3374600"/>
    <lineage>
        <taxon>Bacteria</taxon>
        <taxon>Pseudomonadati</taxon>
        <taxon>Bacteroidota</taxon>
        <taxon>Bacteroidia</taxon>
        <taxon>Marinilabiliales</taxon>
        <taxon>Prolixibacteraceae</taxon>
        <taxon>Halosquirtibacter</taxon>
    </lineage>
</organism>
<proteinExistence type="predicted"/>
<evidence type="ECO:0000313" key="1">
    <source>
        <dbReference type="EMBL" id="QZE14101.1"/>
    </source>
</evidence>
<keyword evidence="2" id="KW-1185">Reference proteome</keyword>